<dbReference type="GO" id="GO:0000976">
    <property type="term" value="F:transcription cis-regulatory region binding"/>
    <property type="evidence" value="ECO:0007669"/>
    <property type="project" value="TreeGrafter"/>
</dbReference>
<evidence type="ECO:0000259" key="5">
    <source>
        <dbReference type="PROSITE" id="PS50931"/>
    </source>
</evidence>
<organism evidence="6 7">
    <name type="scientific">Halioglobus maricola</name>
    <dbReference type="NCBI Taxonomy" id="2601894"/>
    <lineage>
        <taxon>Bacteria</taxon>
        <taxon>Pseudomonadati</taxon>
        <taxon>Pseudomonadota</taxon>
        <taxon>Gammaproteobacteria</taxon>
        <taxon>Cellvibrionales</taxon>
        <taxon>Halieaceae</taxon>
        <taxon>Halioglobus</taxon>
    </lineage>
</organism>
<evidence type="ECO:0000256" key="1">
    <source>
        <dbReference type="ARBA" id="ARBA00009437"/>
    </source>
</evidence>
<dbReference type="PRINTS" id="PR00039">
    <property type="entry name" value="HTHLYSR"/>
</dbReference>
<keyword evidence="4" id="KW-0804">Transcription</keyword>
<evidence type="ECO:0000256" key="3">
    <source>
        <dbReference type="ARBA" id="ARBA00023125"/>
    </source>
</evidence>
<dbReference type="KEGG" id="halc:EY643_16955"/>
<accession>A0A5P9NN15</accession>
<feature type="domain" description="HTH lysR-type" evidence="5">
    <location>
        <begin position="14"/>
        <end position="71"/>
    </location>
</feature>
<sequence>MARRPEAQHLAKQVTMRQLEIFLTVAELGGVVQAAEKLHLSQPSVSIQLRKLTETLGLPLYEIVGRQLTLTEAGHRMQDTCREVLDTFDRLDCDINDLKGLRAGRLRLAVDPSAKYFLPQLLGPFMAQYPGIDVDFVEGKRSDLLERLNEDRDDLYIFNHLPTGLDINHFPFLPNPLVVVANKEHALAKKKQLGLSQLSEERMLLRGQGSGSRLALDEFLTAQNIKLNRTMELDSSEAIRLSVKAGIGVGVLSAYALVNAHTEGLVKLNVKGFPLTTHWHIIHRRQKKLSTVAASFLQFVLDEAEQHLPMEQIHARMQQAVH</sequence>
<dbReference type="SUPFAM" id="SSF46785">
    <property type="entry name" value="Winged helix' DNA-binding domain"/>
    <property type="match status" value="1"/>
</dbReference>
<dbReference type="AlphaFoldDB" id="A0A5P9NN15"/>
<dbReference type="Pfam" id="PF00126">
    <property type="entry name" value="HTH_1"/>
    <property type="match status" value="1"/>
</dbReference>
<dbReference type="OrthoDB" id="9785745at2"/>
<dbReference type="Gene3D" id="3.40.190.290">
    <property type="match status" value="1"/>
</dbReference>
<keyword evidence="3" id="KW-0238">DNA-binding</keyword>
<evidence type="ECO:0000256" key="4">
    <source>
        <dbReference type="ARBA" id="ARBA00023163"/>
    </source>
</evidence>
<dbReference type="SUPFAM" id="SSF53850">
    <property type="entry name" value="Periplasmic binding protein-like II"/>
    <property type="match status" value="1"/>
</dbReference>
<dbReference type="Gene3D" id="1.10.10.10">
    <property type="entry name" value="Winged helix-like DNA-binding domain superfamily/Winged helix DNA-binding domain"/>
    <property type="match status" value="1"/>
</dbReference>
<proteinExistence type="inferred from homology"/>
<gene>
    <name evidence="6" type="ORF">EY643_16955</name>
</gene>
<comment type="similarity">
    <text evidence="1">Belongs to the LysR transcriptional regulatory family.</text>
</comment>
<reference evidence="6 7" key="1">
    <citation type="submission" date="2019-02" db="EMBL/GenBank/DDBJ databases">
        <authorList>
            <person name="Li S.-H."/>
        </authorList>
    </citation>
    <scope>NUCLEOTIDE SEQUENCE [LARGE SCALE GENOMIC DNA]</scope>
    <source>
        <strain evidence="6 7">IMCC14385</strain>
    </source>
</reference>
<keyword evidence="2" id="KW-0805">Transcription regulation</keyword>
<keyword evidence="7" id="KW-1185">Reference proteome</keyword>
<dbReference type="RefSeq" id="WP_153240356.1">
    <property type="nucleotide sequence ID" value="NZ_CP036422.1"/>
</dbReference>
<evidence type="ECO:0000313" key="7">
    <source>
        <dbReference type="Proteomes" id="UP000326287"/>
    </source>
</evidence>
<name>A0A5P9NN15_9GAMM</name>
<dbReference type="PANTHER" id="PTHR30126:SF5">
    <property type="entry name" value="HTH-TYPE TRANSCRIPTIONAL ACTIVATOR CMPR"/>
    <property type="match status" value="1"/>
</dbReference>
<dbReference type="InterPro" id="IPR036388">
    <property type="entry name" value="WH-like_DNA-bd_sf"/>
</dbReference>
<dbReference type="InterPro" id="IPR005119">
    <property type="entry name" value="LysR_subst-bd"/>
</dbReference>
<dbReference type="Pfam" id="PF03466">
    <property type="entry name" value="LysR_substrate"/>
    <property type="match status" value="1"/>
</dbReference>
<dbReference type="GO" id="GO:0003700">
    <property type="term" value="F:DNA-binding transcription factor activity"/>
    <property type="evidence" value="ECO:0007669"/>
    <property type="project" value="InterPro"/>
</dbReference>
<dbReference type="PANTHER" id="PTHR30126">
    <property type="entry name" value="HTH-TYPE TRANSCRIPTIONAL REGULATOR"/>
    <property type="match status" value="1"/>
</dbReference>
<dbReference type="InterPro" id="IPR036390">
    <property type="entry name" value="WH_DNA-bd_sf"/>
</dbReference>
<protein>
    <submittedName>
        <fullName evidence="6">LysR family transcriptional regulator</fullName>
    </submittedName>
</protein>
<dbReference type="InterPro" id="IPR000847">
    <property type="entry name" value="LysR_HTH_N"/>
</dbReference>
<dbReference type="PROSITE" id="PS50931">
    <property type="entry name" value="HTH_LYSR"/>
    <property type="match status" value="1"/>
</dbReference>
<evidence type="ECO:0000256" key="2">
    <source>
        <dbReference type="ARBA" id="ARBA00023015"/>
    </source>
</evidence>
<evidence type="ECO:0000313" key="6">
    <source>
        <dbReference type="EMBL" id="QFU77211.1"/>
    </source>
</evidence>
<dbReference type="Proteomes" id="UP000326287">
    <property type="component" value="Chromosome"/>
</dbReference>
<dbReference type="EMBL" id="CP036422">
    <property type="protein sequence ID" value="QFU77211.1"/>
    <property type="molecule type" value="Genomic_DNA"/>
</dbReference>